<dbReference type="PANTHER" id="PTHR47806">
    <property type="entry name" value="50S RIBOSOMAL PROTEIN L3 GLUTAMINE METHYLTRANSFERASE"/>
    <property type="match status" value="1"/>
</dbReference>
<dbReference type="InterPro" id="IPR007848">
    <property type="entry name" value="Small_mtfrase_dom"/>
</dbReference>
<evidence type="ECO:0000259" key="4">
    <source>
        <dbReference type="Pfam" id="PF05175"/>
    </source>
</evidence>
<dbReference type="InterPro" id="IPR004556">
    <property type="entry name" value="HemK-like"/>
</dbReference>
<proteinExistence type="predicted"/>
<keyword evidence="5" id="KW-0687">Ribonucleoprotein</keyword>
<dbReference type="KEGG" id="asy:AUT07_00339"/>
<keyword evidence="6" id="KW-1185">Reference proteome</keyword>
<dbReference type="Pfam" id="PF05175">
    <property type="entry name" value="MTS"/>
    <property type="match status" value="1"/>
</dbReference>
<keyword evidence="2 5" id="KW-0808">Transferase</keyword>
<evidence type="ECO:0000313" key="6">
    <source>
        <dbReference type="Proteomes" id="UP000069926"/>
    </source>
</evidence>
<name>A0A120HPV7_9GAMM</name>
<dbReference type="EMBL" id="CP013920">
    <property type="protein sequence ID" value="AMA64920.1"/>
    <property type="molecule type" value="Genomic_DNA"/>
</dbReference>
<dbReference type="InterPro" id="IPR002052">
    <property type="entry name" value="DNA_methylase_N6_adenine_CS"/>
</dbReference>
<keyword evidence="5" id="KW-0689">Ribosomal protein</keyword>
<dbReference type="InterPro" id="IPR017127">
    <property type="entry name" value="Ribosome_uL3_MTase"/>
</dbReference>
<dbReference type="CDD" id="cd02440">
    <property type="entry name" value="AdoMet_MTases"/>
    <property type="match status" value="1"/>
</dbReference>
<dbReference type="FunFam" id="1.10.8.10:FF:000022">
    <property type="entry name" value="50S ribosomal protein L3 glutamine methyltransferase"/>
    <property type="match status" value="1"/>
</dbReference>
<sequence length="310" mass="36079">MNKYFVNEATIELHTIQDMYRWVISQFNVSNIFYGHGTDNCWDEALQLVLPSLFLPLYIPDQLWHSRTTISERHRIIKRVIRRINEHIPVAYLINKSWFCGHEFYVDERVLIPRTPIGELIDKHFIDIIDYEPMYLLDLCTGSGCIAISCAYIFPTVQIYAVDISINALDVSEQNIITHGFSDRIKLIQSDLFLNIPSIQFDLIITNPPYVDSKDMSNLPLEYWAEPKLALEGGPDGLKFVRRILANAARFLTENGILICEVGNTMLQLIKQYRNIPFTWLKLDYGGHGVFMLTKKQLLEHQEFFKLFID</sequence>
<accession>A0A120HPV7</accession>
<dbReference type="FunFam" id="3.40.50.150:FF:000042">
    <property type="entry name" value="50S ribosomal protein L3 glutamine methyltransferase"/>
    <property type="match status" value="1"/>
</dbReference>
<dbReference type="GO" id="GO:0036009">
    <property type="term" value="F:protein-glutamine N-methyltransferase activity"/>
    <property type="evidence" value="ECO:0007669"/>
    <property type="project" value="InterPro"/>
</dbReference>
<dbReference type="Gene3D" id="3.40.50.150">
    <property type="entry name" value="Vaccinia Virus protein VP39"/>
    <property type="match status" value="1"/>
</dbReference>
<dbReference type="EC" id="2.1.1.-" evidence="5"/>
<evidence type="ECO:0000256" key="2">
    <source>
        <dbReference type="ARBA" id="ARBA00022679"/>
    </source>
</evidence>
<dbReference type="SUPFAM" id="SSF53335">
    <property type="entry name" value="S-adenosyl-L-methionine-dependent methyltransferases"/>
    <property type="match status" value="1"/>
</dbReference>
<keyword evidence="3" id="KW-0949">S-adenosyl-L-methionine</keyword>
<dbReference type="NCBIfam" id="TIGR03533">
    <property type="entry name" value="L3_gln_methyl"/>
    <property type="match status" value="1"/>
</dbReference>
<dbReference type="GO" id="GO:0005840">
    <property type="term" value="C:ribosome"/>
    <property type="evidence" value="ECO:0007669"/>
    <property type="project" value="UniProtKB-KW"/>
</dbReference>
<dbReference type="AlphaFoldDB" id="A0A120HPV7"/>
<dbReference type="InterPro" id="IPR029063">
    <property type="entry name" value="SAM-dependent_MTases_sf"/>
</dbReference>
<dbReference type="GO" id="GO:0005829">
    <property type="term" value="C:cytosol"/>
    <property type="evidence" value="ECO:0007669"/>
    <property type="project" value="TreeGrafter"/>
</dbReference>
<dbReference type="PROSITE" id="PS00092">
    <property type="entry name" value="N6_MTASE"/>
    <property type="match status" value="1"/>
</dbReference>
<dbReference type="PIRSF" id="PIRSF037167">
    <property type="entry name" value="Mtase_YfcB_prd"/>
    <property type="match status" value="1"/>
</dbReference>
<dbReference type="PANTHER" id="PTHR47806:SF1">
    <property type="entry name" value="RIBOSOMAL PROTEIN UL3 GLUTAMINE METHYLTRANSFERASE"/>
    <property type="match status" value="1"/>
</dbReference>
<evidence type="ECO:0000256" key="3">
    <source>
        <dbReference type="ARBA" id="ARBA00022691"/>
    </source>
</evidence>
<feature type="domain" description="Methyltransferase small" evidence="4">
    <location>
        <begin position="136"/>
        <end position="216"/>
    </location>
</feature>
<gene>
    <name evidence="5" type="primary">prmB</name>
    <name evidence="5" type="ORF">AUT07_00339</name>
</gene>
<organism evidence="5 6">
    <name type="scientific">Candidatus Arsenophonus lipoptenae</name>
    <dbReference type="NCBI Taxonomy" id="634113"/>
    <lineage>
        <taxon>Bacteria</taxon>
        <taxon>Pseudomonadati</taxon>
        <taxon>Pseudomonadota</taxon>
        <taxon>Gammaproteobacteria</taxon>
        <taxon>Enterobacterales</taxon>
        <taxon>Morganellaceae</taxon>
        <taxon>Arsenophonus</taxon>
    </lineage>
</organism>
<dbReference type="RefSeq" id="WP_066283370.1">
    <property type="nucleotide sequence ID" value="NZ_CP013920.1"/>
</dbReference>
<dbReference type="GO" id="GO:0003676">
    <property type="term" value="F:nucleic acid binding"/>
    <property type="evidence" value="ECO:0007669"/>
    <property type="project" value="InterPro"/>
</dbReference>
<dbReference type="GO" id="GO:0032259">
    <property type="term" value="P:methylation"/>
    <property type="evidence" value="ECO:0007669"/>
    <property type="project" value="UniProtKB-KW"/>
</dbReference>
<dbReference type="Proteomes" id="UP000069926">
    <property type="component" value="Chromosome"/>
</dbReference>
<dbReference type="STRING" id="634113.AUT07_00339"/>
<dbReference type="OrthoDB" id="9800643at2"/>
<reference evidence="5 6" key="1">
    <citation type="submission" date="2016-01" db="EMBL/GenBank/DDBJ databases">
        <title>Genome sequence of Ca. Arsenophonus lipopteni, the exclusive symbiont of a blood sucking fly Lipoptena cervi (Diptera: Hippoboscidae).</title>
        <authorList>
            <person name="Novakova E."/>
            <person name="Hypsa V."/>
            <person name="Nguyen P."/>
            <person name="Husnik F."/>
            <person name="Darby A.C."/>
        </authorList>
    </citation>
    <scope>NUCLEOTIDE SEQUENCE [LARGE SCALE GENOMIC DNA]</scope>
    <source>
        <strain evidence="5 6">CB</strain>
    </source>
</reference>
<evidence type="ECO:0000313" key="5">
    <source>
        <dbReference type="EMBL" id="AMA64920.1"/>
    </source>
</evidence>
<protein>
    <submittedName>
        <fullName evidence="5">50S ribosomal protein L3 glutamine methyltransferase</fullName>
        <ecNumber evidence="5">2.1.1.-</ecNumber>
    </submittedName>
</protein>
<evidence type="ECO:0000256" key="1">
    <source>
        <dbReference type="ARBA" id="ARBA00022603"/>
    </source>
</evidence>
<dbReference type="NCBIfam" id="TIGR00536">
    <property type="entry name" value="hemK_fam"/>
    <property type="match status" value="1"/>
</dbReference>
<keyword evidence="1 5" id="KW-0489">Methyltransferase</keyword>
<dbReference type="PATRIC" id="fig|634113.3.peg.330"/>